<dbReference type="Gene3D" id="3.10.20.70">
    <property type="entry name" value="Glutamine synthetase, N-terminal domain"/>
    <property type="match status" value="1"/>
</dbReference>
<feature type="domain" description="GS catalytic" evidence="3">
    <location>
        <begin position="193"/>
        <end position="550"/>
    </location>
</feature>
<dbReference type="PANTHER" id="PTHR43785:SF14">
    <property type="entry name" value="GLUTAMINE SYNTHETASE"/>
    <property type="match status" value="1"/>
</dbReference>
<dbReference type="Gene3D" id="3.30.590.10">
    <property type="entry name" value="Glutamine synthetase/guanido kinase, catalytic domain"/>
    <property type="match status" value="1"/>
</dbReference>
<dbReference type="EMBL" id="EU016659">
    <property type="protein sequence ID" value="ABZ09841.1"/>
    <property type="molecule type" value="Genomic_DNA"/>
</dbReference>
<dbReference type="SUPFAM" id="SSF55931">
    <property type="entry name" value="Glutamine synthetase/guanido kinase"/>
    <property type="match status" value="1"/>
</dbReference>
<evidence type="ECO:0000256" key="1">
    <source>
        <dbReference type="ARBA" id="ARBA00022598"/>
    </source>
</evidence>
<dbReference type="PANTHER" id="PTHR43785">
    <property type="entry name" value="GAMMA-GLUTAMYLPUTRESCINE SYNTHETASE"/>
    <property type="match status" value="1"/>
</dbReference>
<accession>B3TB82</accession>
<feature type="region of interest" description="Disordered" evidence="2">
    <location>
        <begin position="1"/>
        <end position="20"/>
    </location>
</feature>
<dbReference type="InterPro" id="IPR008146">
    <property type="entry name" value="Gln_synth_cat_dom"/>
</dbReference>
<dbReference type="InterPro" id="IPR036651">
    <property type="entry name" value="Gln_synt_N_sf"/>
</dbReference>
<dbReference type="GO" id="GO:0006542">
    <property type="term" value="P:glutamine biosynthetic process"/>
    <property type="evidence" value="ECO:0007669"/>
    <property type="project" value="InterPro"/>
</dbReference>
<keyword evidence="1" id="KW-0436">Ligase</keyword>
<dbReference type="Pfam" id="PF00120">
    <property type="entry name" value="Gln-synt_C"/>
    <property type="match status" value="2"/>
</dbReference>
<dbReference type="SMART" id="SM01230">
    <property type="entry name" value="Gln-synt_C"/>
    <property type="match status" value="1"/>
</dbReference>
<dbReference type="SUPFAM" id="SSF54368">
    <property type="entry name" value="Glutamine synthetase, N-terminal domain"/>
    <property type="match status" value="1"/>
</dbReference>
<evidence type="ECO:0000259" key="3">
    <source>
        <dbReference type="PROSITE" id="PS51987"/>
    </source>
</evidence>
<dbReference type="PROSITE" id="PS51987">
    <property type="entry name" value="GS_CATALYTIC"/>
    <property type="match status" value="1"/>
</dbReference>
<protein>
    <submittedName>
        <fullName evidence="4">Putative glutamine synthetase, catalytic domain protein</fullName>
    </submittedName>
</protein>
<dbReference type="AlphaFoldDB" id="B3TB82"/>
<evidence type="ECO:0000256" key="2">
    <source>
        <dbReference type="SAM" id="MobiDB-lite"/>
    </source>
</evidence>
<organism evidence="4">
    <name type="scientific">uncultured marine microorganism HF4000_APKG8L7</name>
    <dbReference type="NCBI Taxonomy" id="455556"/>
    <lineage>
        <taxon>unclassified sequences</taxon>
        <taxon>environmental samples</taxon>
    </lineage>
</organism>
<dbReference type="InterPro" id="IPR014746">
    <property type="entry name" value="Gln_synth/guanido_kin_cat_dom"/>
</dbReference>
<sequence length="550" mass="62251">MPKVGRTRSRTAPSPGAEEGKGPDKWLYWYRIGFDTKVDWGRLGARLRAPGTGATSRREVPMTDLEAYVSAEGRDELVRRVRARIDELGISYIYYQFVSVTGRIVGKGVPADHWETMAARGFQLVYGSTANLFTDRHNNYIGYGPEAAELVGIPDPETFCQLPWDKRVARVYCTLFRNREERENPGAFLTSDCRGNLKRIMAQFAKDHDGLHLRHGTEPEMMWLKRDPDGNHREGISKPFCYHIQQFELLRPIFLKVIEYSRQMGLDMIQGDHEDAPGQLELNFTYDDALRTCDRLTTYRQICSAVGHQMDAFPCFMCKPFMGVSANGCHHNVSVWRGGEEVVLPLGNDPLPGMPGSFMMLEGGENLFMPEGDDPQLPGKVGLKCIGGIIEHLGALTAIGCSTVNSYRRLWDTGFWAPVYADWGYQNRTTGLRVSAPGRFEYRAVDSMVNPYLMAAALIKAFDDGIKRSLDPGKPEQRNIYEAMEKGKQVRKLPMSLGAALEALADDDVIKSAMPDEMYTVFEHYKRDEWERFLGTVTEWDLENYMDCLP</sequence>
<dbReference type="GO" id="GO:0004356">
    <property type="term" value="F:glutamine synthetase activity"/>
    <property type="evidence" value="ECO:0007669"/>
    <property type="project" value="InterPro"/>
</dbReference>
<proteinExistence type="predicted"/>
<name>B3TB82_9ZZZZ</name>
<evidence type="ECO:0000313" key="4">
    <source>
        <dbReference type="EMBL" id="ABZ09841.1"/>
    </source>
</evidence>
<gene>
    <name evidence="4" type="ORF">ALOHA_HF4000APKG8L7ctg1g16</name>
</gene>
<reference evidence="4" key="1">
    <citation type="journal article" date="2008" name="ISME J.">
        <title>Genomic patterns of recombination, clonal divergence and environment in marine microbial populations.</title>
        <authorList>
            <person name="Konstantinidis K.T."/>
            <person name="Delong E.F."/>
        </authorList>
    </citation>
    <scope>NUCLEOTIDE SEQUENCE</scope>
</reference>